<dbReference type="CDD" id="cd16380">
    <property type="entry name" value="YitT_C"/>
    <property type="match status" value="1"/>
</dbReference>
<evidence type="ECO:0000259" key="7">
    <source>
        <dbReference type="Pfam" id="PF10035"/>
    </source>
</evidence>
<dbReference type="PANTHER" id="PTHR33545">
    <property type="entry name" value="UPF0750 MEMBRANE PROTEIN YITT-RELATED"/>
    <property type="match status" value="1"/>
</dbReference>
<sequence length="298" mass="32412">MKFNISIQKIDVKDYIIITLGTLITALGLVLFMIPYNIIAGGVSGLAIILNNFFGWWVGIQMFAYNLILFTLGFWLLGIGFGIKSIYSAALLSFSTDFFQHGLGLDQLIPSLMAETGNAGLEMTLLAAFYGALIAGFGMGLVIWKGATTGGTDIIAMIFNKFFSLSVGTGLMIADTVITASSILINPLLPMYGIIAIFVTAKTIDGVIEGFESTRTILVISDHYDKIKEDIYSKLDRGVTFLKGVGSYTNQEKNIVMVTISRSEIGLLKNIIKERDSNAFMVILPNSEAIGYGFKKIS</sequence>
<feature type="transmembrane region" description="Helical" evidence="6">
    <location>
        <begin position="12"/>
        <end position="32"/>
    </location>
</feature>
<keyword evidence="4 6" id="KW-1133">Transmembrane helix</keyword>
<evidence type="ECO:0000256" key="3">
    <source>
        <dbReference type="ARBA" id="ARBA00022692"/>
    </source>
</evidence>
<evidence type="ECO:0000313" key="9">
    <source>
        <dbReference type="Proteomes" id="UP000236434"/>
    </source>
</evidence>
<dbReference type="EMBL" id="AZRL01000003">
    <property type="protein sequence ID" value="PNR98068.1"/>
    <property type="molecule type" value="Genomic_DNA"/>
</dbReference>
<reference evidence="8 9" key="1">
    <citation type="submission" date="2013-12" db="EMBL/GenBank/DDBJ databases">
        <title>Comparative genomics of Petrotoga isolates.</title>
        <authorList>
            <person name="Nesbo C.L."/>
            <person name="Charchuk R."/>
            <person name="Chow K."/>
        </authorList>
    </citation>
    <scope>NUCLEOTIDE SEQUENCE [LARGE SCALE GENOMIC DNA]</scope>
    <source>
        <strain evidence="8 9">DSM 13574</strain>
    </source>
</reference>
<evidence type="ECO:0000256" key="5">
    <source>
        <dbReference type="ARBA" id="ARBA00023136"/>
    </source>
</evidence>
<dbReference type="PIRSF" id="PIRSF006483">
    <property type="entry name" value="Membrane_protein_YitT"/>
    <property type="match status" value="1"/>
</dbReference>
<dbReference type="Gene3D" id="3.30.70.120">
    <property type="match status" value="1"/>
</dbReference>
<evidence type="ECO:0000256" key="6">
    <source>
        <dbReference type="SAM" id="Phobius"/>
    </source>
</evidence>
<protein>
    <recommendedName>
        <fullName evidence="7">DUF2179 domain-containing protein</fullName>
    </recommendedName>
</protein>
<keyword evidence="2" id="KW-1003">Cell membrane</keyword>
<dbReference type="PANTHER" id="PTHR33545:SF5">
    <property type="entry name" value="UPF0750 MEMBRANE PROTEIN YITT"/>
    <property type="match status" value="1"/>
</dbReference>
<organism evidence="8 9">
    <name type="scientific">Petrotoga olearia DSM 13574</name>
    <dbReference type="NCBI Taxonomy" id="1122955"/>
    <lineage>
        <taxon>Bacteria</taxon>
        <taxon>Thermotogati</taxon>
        <taxon>Thermotogota</taxon>
        <taxon>Thermotogae</taxon>
        <taxon>Petrotogales</taxon>
        <taxon>Petrotogaceae</taxon>
        <taxon>Petrotoga</taxon>
    </lineage>
</organism>
<accession>A0A2K1P5J9</accession>
<dbReference type="AlphaFoldDB" id="A0A2K1P5J9"/>
<gene>
    <name evidence="8" type="ORF">X929_01545</name>
</gene>
<comment type="caution">
    <text evidence="8">The sequence shown here is derived from an EMBL/GenBank/DDBJ whole genome shotgun (WGS) entry which is preliminary data.</text>
</comment>
<dbReference type="InterPro" id="IPR051461">
    <property type="entry name" value="UPF0750_membrane"/>
</dbReference>
<evidence type="ECO:0000256" key="2">
    <source>
        <dbReference type="ARBA" id="ARBA00022475"/>
    </source>
</evidence>
<feature type="transmembrane region" description="Helical" evidence="6">
    <location>
        <begin position="123"/>
        <end position="144"/>
    </location>
</feature>
<dbReference type="GO" id="GO:0005886">
    <property type="term" value="C:plasma membrane"/>
    <property type="evidence" value="ECO:0007669"/>
    <property type="project" value="UniProtKB-SubCell"/>
</dbReference>
<dbReference type="RefSeq" id="WP_103066285.1">
    <property type="nucleotide sequence ID" value="NZ_AZRL01000003.1"/>
</dbReference>
<dbReference type="Proteomes" id="UP000236434">
    <property type="component" value="Unassembled WGS sequence"/>
</dbReference>
<dbReference type="Pfam" id="PF02588">
    <property type="entry name" value="YitT_membrane"/>
    <property type="match status" value="1"/>
</dbReference>
<keyword evidence="3 6" id="KW-0812">Transmembrane</keyword>
<feature type="domain" description="DUF2179" evidence="7">
    <location>
        <begin position="237"/>
        <end position="291"/>
    </location>
</feature>
<dbReference type="InterPro" id="IPR003740">
    <property type="entry name" value="YitT"/>
</dbReference>
<dbReference type="InterPro" id="IPR015867">
    <property type="entry name" value="N-reg_PII/ATP_PRibTrfase_C"/>
</dbReference>
<name>A0A2K1P5J9_9BACT</name>
<comment type="subcellular location">
    <subcellularLocation>
        <location evidence="1">Cell membrane</location>
        <topology evidence="1">Multi-pass membrane protein</topology>
    </subcellularLocation>
</comment>
<dbReference type="Pfam" id="PF10035">
    <property type="entry name" value="DUF2179"/>
    <property type="match status" value="1"/>
</dbReference>
<dbReference type="InterPro" id="IPR019264">
    <property type="entry name" value="DUF2179"/>
</dbReference>
<feature type="transmembrane region" description="Helical" evidence="6">
    <location>
        <begin position="67"/>
        <end position="87"/>
    </location>
</feature>
<dbReference type="OrthoDB" id="9779786at2"/>
<evidence type="ECO:0000313" key="8">
    <source>
        <dbReference type="EMBL" id="PNR98068.1"/>
    </source>
</evidence>
<evidence type="ECO:0000256" key="4">
    <source>
        <dbReference type="ARBA" id="ARBA00022989"/>
    </source>
</evidence>
<feature type="transmembrane region" description="Helical" evidence="6">
    <location>
        <begin position="38"/>
        <end position="60"/>
    </location>
</feature>
<keyword evidence="5 6" id="KW-0472">Membrane</keyword>
<evidence type="ECO:0000256" key="1">
    <source>
        <dbReference type="ARBA" id="ARBA00004651"/>
    </source>
</evidence>
<proteinExistence type="predicted"/>